<reference evidence="1" key="1">
    <citation type="submission" date="2012-04" db="EMBL/GenBank/DDBJ databases">
        <title>The Genome Sequence of Loa loa.</title>
        <authorList>
            <consortium name="The Broad Institute Genome Sequencing Platform"/>
            <consortium name="Broad Institute Genome Sequencing Center for Infectious Disease"/>
            <person name="Nutman T.B."/>
            <person name="Fink D.L."/>
            <person name="Russ C."/>
            <person name="Young S."/>
            <person name="Zeng Q."/>
            <person name="Gargeya S."/>
            <person name="Alvarado L."/>
            <person name="Berlin A."/>
            <person name="Chapman S.B."/>
            <person name="Chen Z."/>
            <person name="Freedman E."/>
            <person name="Gellesch M."/>
            <person name="Goldberg J."/>
            <person name="Griggs A."/>
            <person name="Gujja S."/>
            <person name="Heilman E.R."/>
            <person name="Heiman D."/>
            <person name="Howarth C."/>
            <person name="Mehta T."/>
            <person name="Neiman D."/>
            <person name="Pearson M."/>
            <person name="Roberts A."/>
            <person name="Saif S."/>
            <person name="Shea T."/>
            <person name="Shenoy N."/>
            <person name="Sisk P."/>
            <person name="Stolte C."/>
            <person name="Sykes S."/>
            <person name="White J."/>
            <person name="Yandava C."/>
            <person name="Haas B."/>
            <person name="Henn M.R."/>
            <person name="Nusbaum C."/>
            <person name="Birren B."/>
        </authorList>
    </citation>
    <scope>NUCLEOTIDE SEQUENCE [LARGE SCALE GENOMIC DNA]</scope>
</reference>
<dbReference type="OrthoDB" id="10547865at2759"/>
<dbReference type="GeneID" id="9946928"/>
<organism evidence="1">
    <name type="scientific">Loa loa</name>
    <name type="common">Eye worm</name>
    <name type="synonym">Filaria loa</name>
    <dbReference type="NCBI Taxonomy" id="7209"/>
    <lineage>
        <taxon>Eukaryota</taxon>
        <taxon>Metazoa</taxon>
        <taxon>Ecdysozoa</taxon>
        <taxon>Nematoda</taxon>
        <taxon>Chromadorea</taxon>
        <taxon>Rhabditida</taxon>
        <taxon>Spirurina</taxon>
        <taxon>Spiruromorpha</taxon>
        <taxon>Filarioidea</taxon>
        <taxon>Onchocercidae</taxon>
        <taxon>Loa</taxon>
    </lineage>
</organism>
<proteinExistence type="predicted"/>
<sequence>MYASRHEFYNLMKEWAKKYQILESTNKFINQEIEYEKKLGEILMQRFRSINGTIKAKKILFKIIKLQENMNVRLIKIEKCFDNRIALLSIELQQEVINLWQMIYPHDIYKLCIQHL</sequence>
<gene>
    <name evidence="1" type="ORF">LOAG_09490</name>
</gene>
<dbReference type="RefSeq" id="XP_003145065.1">
    <property type="nucleotide sequence ID" value="XM_003145017.1"/>
</dbReference>
<dbReference type="OMA" id="YEMEMEV"/>
<dbReference type="KEGG" id="loa:LOAG_09490"/>
<evidence type="ECO:0000313" key="1">
    <source>
        <dbReference type="EMBL" id="EFO19005.1"/>
    </source>
</evidence>
<dbReference type="InParanoid" id="A0A1S0TRU1"/>
<accession>A0A1S0TRU1</accession>
<name>A0A1S0TRU1_LOALO</name>
<dbReference type="CTD" id="9946928"/>
<protein>
    <submittedName>
        <fullName evidence="1">Uncharacterized protein</fullName>
    </submittedName>
</protein>
<dbReference type="EMBL" id="JH712148">
    <property type="protein sequence ID" value="EFO19005.1"/>
    <property type="molecule type" value="Genomic_DNA"/>
</dbReference>
<dbReference type="AlphaFoldDB" id="A0A1S0TRU1"/>